<proteinExistence type="predicted"/>
<dbReference type="GO" id="GO:0005737">
    <property type="term" value="C:cytoplasm"/>
    <property type="evidence" value="ECO:0007669"/>
    <property type="project" value="TreeGrafter"/>
</dbReference>
<keyword evidence="1" id="KW-0547">Nucleotide-binding</keyword>
<dbReference type="Proteomes" id="UP001139054">
    <property type="component" value="Unassembled WGS sequence"/>
</dbReference>
<dbReference type="AlphaFoldDB" id="A0A9X1UFH4"/>
<reference evidence="4" key="1">
    <citation type="submission" date="2022-01" db="EMBL/GenBank/DDBJ databases">
        <title>Genome sequnece data of strain Bradyrhizobium sp. nov.</title>
        <authorList>
            <person name="Zhang J."/>
        </authorList>
    </citation>
    <scope>NUCLEOTIDE SEQUENCE</scope>
    <source>
        <strain evidence="4">WYCCWR 13023</strain>
    </source>
</reference>
<keyword evidence="2" id="KW-0067">ATP-binding</keyword>
<dbReference type="GO" id="GO:0005524">
    <property type="term" value="F:ATP binding"/>
    <property type="evidence" value="ECO:0007669"/>
    <property type="project" value="UniProtKB-KW"/>
</dbReference>
<evidence type="ECO:0000259" key="3">
    <source>
        <dbReference type="PROSITE" id="PS50125"/>
    </source>
</evidence>
<dbReference type="SUPFAM" id="SSF48452">
    <property type="entry name" value="TPR-like"/>
    <property type="match status" value="2"/>
</dbReference>
<dbReference type="EMBL" id="JAKLTY010000004">
    <property type="protein sequence ID" value="MCG2626492.1"/>
    <property type="molecule type" value="Genomic_DNA"/>
</dbReference>
<dbReference type="Gene3D" id="1.25.40.10">
    <property type="entry name" value="Tetratricopeptide repeat domain"/>
    <property type="match status" value="2"/>
</dbReference>
<gene>
    <name evidence="4" type="ORF">L6654_07635</name>
</gene>
<dbReference type="SUPFAM" id="SSF55073">
    <property type="entry name" value="Nucleotide cyclase"/>
    <property type="match status" value="1"/>
</dbReference>
<feature type="domain" description="Guanylate cyclase" evidence="3">
    <location>
        <begin position="40"/>
        <end position="171"/>
    </location>
</feature>
<dbReference type="PANTHER" id="PTHR16305:SF28">
    <property type="entry name" value="GUANYLATE CYCLASE DOMAIN-CONTAINING PROTEIN"/>
    <property type="match status" value="1"/>
</dbReference>
<protein>
    <submittedName>
        <fullName evidence="4">AAA family ATPase</fullName>
    </submittedName>
</protein>
<dbReference type="CDD" id="cd07302">
    <property type="entry name" value="CHD"/>
    <property type="match status" value="1"/>
</dbReference>
<evidence type="ECO:0000313" key="4">
    <source>
        <dbReference type="EMBL" id="MCG2626492.1"/>
    </source>
</evidence>
<dbReference type="InterPro" id="IPR001054">
    <property type="entry name" value="A/G_cyclase"/>
</dbReference>
<accession>A0A9X1UFH4</accession>
<dbReference type="InterPro" id="IPR041664">
    <property type="entry name" value="AAA_16"/>
</dbReference>
<dbReference type="GO" id="GO:0009190">
    <property type="term" value="P:cyclic nucleotide biosynthetic process"/>
    <property type="evidence" value="ECO:0007669"/>
    <property type="project" value="InterPro"/>
</dbReference>
<dbReference type="SUPFAM" id="SSF52540">
    <property type="entry name" value="P-loop containing nucleoside triphosphate hydrolases"/>
    <property type="match status" value="1"/>
</dbReference>
<dbReference type="RefSeq" id="WP_237890082.1">
    <property type="nucleotide sequence ID" value="NZ_JAKLTY010000004.1"/>
</dbReference>
<dbReference type="InterPro" id="IPR029787">
    <property type="entry name" value="Nucleotide_cyclase"/>
</dbReference>
<dbReference type="Gene3D" id="3.30.70.1230">
    <property type="entry name" value="Nucleotide cyclase"/>
    <property type="match status" value="1"/>
</dbReference>
<comment type="caution">
    <text evidence="4">The sequence shown here is derived from an EMBL/GenBank/DDBJ whole genome shotgun (WGS) entry which is preliminary data.</text>
</comment>
<evidence type="ECO:0000313" key="5">
    <source>
        <dbReference type="Proteomes" id="UP001139054"/>
    </source>
</evidence>
<dbReference type="PROSITE" id="PS50125">
    <property type="entry name" value="GUANYLATE_CYCLASE_2"/>
    <property type="match status" value="1"/>
</dbReference>
<dbReference type="Pfam" id="PF13191">
    <property type="entry name" value="AAA_16"/>
    <property type="match status" value="1"/>
</dbReference>
<dbReference type="Pfam" id="PF00211">
    <property type="entry name" value="Guanylate_cyc"/>
    <property type="match status" value="1"/>
</dbReference>
<dbReference type="GO" id="GO:0004016">
    <property type="term" value="F:adenylate cyclase activity"/>
    <property type="evidence" value="ECO:0007669"/>
    <property type="project" value="TreeGrafter"/>
</dbReference>
<dbReference type="GO" id="GO:0035556">
    <property type="term" value="P:intracellular signal transduction"/>
    <property type="evidence" value="ECO:0007669"/>
    <property type="project" value="InterPro"/>
</dbReference>
<evidence type="ECO:0000256" key="2">
    <source>
        <dbReference type="ARBA" id="ARBA00022840"/>
    </source>
</evidence>
<dbReference type="Gene3D" id="3.40.50.300">
    <property type="entry name" value="P-loop containing nucleotide triphosphate hydrolases"/>
    <property type="match status" value="1"/>
</dbReference>
<dbReference type="SMART" id="SM00044">
    <property type="entry name" value="CYCc"/>
    <property type="match status" value="1"/>
</dbReference>
<evidence type="ECO:0000256" key="1">
    <source>
        <dbReference type="ARBA" id="ARBA00022741"/>
    </source>
</evidence>
<organism evidence="4 5">
    <name type="scientific">Bradyrhizobium zhengyangense</name>
    <dbReference type="NCBI Taxonomy" id="2911009"/>
    <lineage>
        <taxon>Bacteria</taxon>
        <taxon>Pseudomonadati</taxon>
        <taxon>Pseudomonadota</taxon>
        <taxon>Alphaproteobacteria</taxon>
        <taxon>Hyphomicrobiales</taxon>
        <taxon>Nitrobacteraceae</taxon>
        <taxon>Bradyrhizobium</taxon>
    </lineage>
</organism>
<sequence length="1037" mass="113020">MRHPVWRQLGPCLLFGNELASTAPMNTQSRDLKGERHRLTVLFSDLVGSTVLGREIESEHLSELLGQLRDIWHRAVSKHGGRVIRTQGDGVLAVFGYPRSGEDDGRRAAEAAIDIHRWVGLLRHDSVSSALLPLRMHSGIHAGTLLLTEGDIESGRYDLVGDVVNTAAHLSRRAAPGQILASVDALGPHANFFELGAPVQVTDAGPDMPQARAVLRRSTVTRRFDATSRRGLTPFTGRNEAFDFLTGFLSEPQPVSRRCAVIVGGPGLGKTRLLEEVLRDCDTDQFKLLRGSCESYVGAEVLQPFLQMLRTFLGIGPNASIAEADETARDALQPWFAQLGSRAETIIALASTGADARGGRMTVDGVVGDLLGFFTVLSAQGALMMVIDDWQWSDDASRQLLEKLLQLPNGPRFILASRPRDDGTEWISGAPHMRLEPFEGQETDIAVRRWVPQADPFLVARVHAYAGGVPLFIEELCHSIAANDSASFEMRSQQGGWIATLVASRLSRLPPGQVKVVRAAAVIGNTVPKSLLMAACGSEPDAETLRALADADFLFADPAGDVLRFKHGITRDAVYDSITLHERQALHKRIEASLLARSEQADREDTLEALAYHSRGAGHWENAAHYAERAGDKAMAAFALDLAGSQYKAAMDALDRVPERSREQSLRWCLLANKLGMANIFDPLSLTEDTSVFERAVAIASSLGDTGATAGAYEWLGYMCYGFGRFREGVTHTRTALEWAHKHGEPRLIARIKAVLGQILAASCQYDEATALIDAAISTARSRRHGAIAVGSAYSLSCTGSILADRGDFDGAHECFNEAMSLVEGSTHPVVSSVRNWISVALVWQGRWQEAEQLAVEGARAAENMRSLLMLAACRAASGFARWSTTGDADGLQQLRNAAQWMERRNFHFYTSVQYSWLVEAAAAEGDVDTARRYAAHVLGRAREGERLGEAMACRALARLAARRGDFGRSRRWLLRAETSAGWRGSLRDAALNLAARAELLAQQGQGEAARQTATEAAERLNALGMHWHAEQTSRLL</sequence>
<dbReference type="InterPro" id="IPR011990">
    <property type="entry name" value="TPR-like_helical_dom_sf"/>
</dbReference>
<dbReference type="PANTHER" id="PTHR16305">
    <property type="entry name" value="TESTICULAR SOLUBLE ADENYLYL CYCLASE"/>
    <property type="match status" value="1"/>
</dbReference>
<dbReference type="InterPro" id="IPR027417">
    <property type="entry name" value="P-loop_NTPase"/>
</dbReference>
<name>A0A9X1UFH4_9BRAD</name>